<keyword evidence="3" id="KW-1185">Reference proteome</keyword>
<dbReference type="InterPro" id="IPR011335">
    <property type="entry name" value="Restrct_endonuc-II-like"/>
</dbReference>
<dbReference type="Proteomes" id="UP000008206">
    <property type="component" value="Chromosome"/>
</dbReference>
<proteinExistence type="predicted"/>
<accession>E0U9D5</accession>
<feature type="domain" description="Putative restriction endonuclease" evidence="1">
    <location>
        <begin position="12"/>
        <end position="175"/>
    </location>
</feature>
<gene>
    <name evidence="2" type="ordered locus">Cyan7822_0590</name>
</gene>
<dbReference type="HOGENOM" id="CLU_076312_6_0_3"/>
<dbReference type="InterPro" id="IPR012296">
    <property type="entry name" value="Nuclease_put_TT1808"/>
</dbReference>
<dbReference type="AlphaFoldDB" id="E0U9D5"/>
<protein>
    <recommendedName>
        <fullName evidence="1">Putative restriction endonuclease domain-containing protein</fullName>
    </recommendedName>
</protein>
<dbReference type="STRING" id="497965.Cyan7822_0590"/>
<dbReference type="CDD" id="cd06260">
    <property type="entry name" value="DUF820-like"/>
    <property type="match status" value="1"/>
</dbReference>
<sequence length="196" mass="23127">MTAQTTKRLYTLEEYINLEQKAEYPSEYRDGEIVAMPGETTDHSKIAFNFAFNFRLALRQQNYQIFLSGVNLWIPRYRHGTYPDVMVIEGEPIYEGTGKRIVTNPSIIVEILSKSTKNYDQGDKFLHYRSIPQFKEYLLIDQKRYYIMQYTKTNEGKWLLTEYEGEDNILSLSSINFEINFADLYEGVEFEQEDAE</sequence>
<evidence type="ECO:0000313" key="2">
    <source>
        <dbReference type="EMBL" id="ADN12627.1"/>
    </source>
</evidence>
<dbReference type="OrthoDB" id="428347at2"/>
<dbReference type="Gene3D" id="3.90.1570.10">
    <property type="entry name" value="tt1808, chain A"/>
    <property type="match status" value="1"/>
</dbReference>
<dbReference type="eggNOG" id="COG4636">
    <property type="taxonomic scope" value="Bacteria"/>
</dbReference>
<dbReference type="KEGG" id="cyj:Cyan7822_0590"/>
<dbReference type="SUPFAM" id="SSF52980">
    <property type="entry name" value="Restriction endonuclease-like"/>
    <property type="match status" value="1"/>
</dbReference>
<evidence type="ECO:0000313" key="3">
    <source>
        <dbReference type="Proteomes" id="UP000008206"/>
    </source>
</evidence>
<organism evidence="2 3">
    <name type="scientific">Gloeothece verrucosa (strain PCC 7822)</name>
    <name type="common">Cyanothece sp. (strain PCC 7822)</name>
    <dbReference type="NCBI Taxonomy" id="497965"/>
    <lineage>
        <taxon>Bacteria</taxon>
        <taxon>Bacillati</taxon>
        <taxon>Cyanobacteriota</taxon>
        <taxon>Cyanophyceae</taxon>
        <taxon>Oscillatoriophycideae</taxon>
        <taxon>Chroococcales</taxon>
        <taxon>Aphanothecaceae</taxon>
        <taxon>Gloeothece</taxon>
        <taxon>Gloeothece verrucosa</taxon>
    </lineage>
</organism>
<dbReference type="PANTHER" id="PTHR36558:SF1">
    <property type="entry name" value="RESTRICTION ENDONUCLEASE DOMAIN-CONTAINING PROTEIN-RELATED"/>
    <property type="match status" value="1"/>
</dbReference>
<dbReference type="Pfam" id="PF05685">
    <property type="entry name" value="Uma2"/>
    <property type="match status" value="1"/>
</dbReference>
<evidence type="ECO:0000259" key="1">
    <source>
        <dbReference type="Pfam" id="PF05685"/>
    </source>
</evidence>
<name>E0U9D5_GLOV7</name>
<dbReference type="InterPro" id="IPR008538">
    <property type="entry name" value="Uma2"/>
</dbReference>
<dbReference type="EMBL" id="CP002198">
    <property type="protein sequence ID" value="ADN12627.1"/>
    <property type="molecule type" value="Genomic_DNA"/>
</dbReference>
<dbReference type="RefSeq" id="WP_013320737.1">
    <property type="nucleotide sequence ID" value="NC_014501.1"/>
</dbReference>
<reference evidence="3" key="1">
    <citation type="journal article" date="2011" name="MBio">
        <title>Novel metabolic attributes of the genus Cyanothece, comprising a group of unicellular nitrogen-fixing Cyanobacteria.</title>
        <authorList>
            <person name="Bandyopadhyay A."/>
            <person name="Elvitigala T."/>
            <person name="Welsh E."/>
            <person name="Stockel J."/>
            <person name="Liberton M."/>
            <person name="Min H."/>
            <person name="Sherman L.A."/>
            <person name="Pakrasi H.B."/>
        </authorList>
    </citation>
    <scope>NUCLEOTIDE SEQUENCE [LARGE SCALE GENOMIC DNA]</scope>
    <source>
        <strain evidence="3">PCC 7822</strain>
    </source>
</reference>
<dbReference type="PANTHER" id="PTHR36558">
    <property type="entry name" value="GLR1098 PROTEIN"/>
    <property type="match status" value="1"/>
</dbReference>